<dbReference type="EMBL" id="VJZT01000014">
    <property type="protein sequence ID" value="TRX37025.1"/>
    <property type="molecule type" value="Genomic_DNA"/>
</dbReference>
<dbReference type="InterPro" id="IPR026444">
    <property type="entry name" value="Secre_tail"/>
</dbReference>
<name>A0A553DW43_9FLAO</name>
<organism evidence="4 5">
    <name type="scientific">Flavobacterium restrictum</name>
    <dbReference type="NCBI Taxonomy" id="2594428"/>
    <lineage>
        <taxon>Bacteria</taxon>
        <taxon>Pseudomonadati</taxon>
        <taxon>Bacteroidota</taxon>
        <taxon>Flavobacteriia</taxon>
        <taxon>Flavobacteriales</taxon>
        <taxon>Flavobacteriaceae</taxon>
        <taxon>Flavobacterium</taxon>
    </lineage>
</organism>
<accession>A0A553DW43</accession>
<gene>
    <name evidence="4" type="ORF">FNW21_12580</name>
</gene>
<dbReference type="OrthoDB" id="1367661at2"/>
<dbReference type="Pfam" id="PF18962">
    <property type="entry name" value="Por_Secre_tail"/>
    <property type="match status" value="1"/>
</dbReference>
<feature type="signal peptide" evidence="2">
    <location>
        <begin position="1"/>
        <end position="32"/>
    </location>
</feature>
<dbReference type="Proteomes" id="UP000316371">
    <property type="component" value="Unassembled WGS sequence"/>
</dbReference>
<evidence type="ECO:0000313" key="4">
    <source>
        <dbReference type="EMBL" id="TRX37025.1"/>
    </source>
</evidence>
<reference evidence="4 5" key="1">
    <citation type="submission" date="2019-07" db="EMBL/GenBank/DDBJ databases">
        <title>Novel species of Flavobacterium.</title>
        <authorList>
            <person name="Liu Q."/>
            <person name="Xin Y.-H."/>
        </authorList>
    </citation>
    <scope>NUCLEOTIDE SEQUENCE [LARGE SCALE GENOMIC DNA]</scope>
    <source>
        <strain evidence="4 5">LB1R34</strain>
    </source>
</reference>
<evidence type="ECO:0000259" key="3">
    <source>
        <dbReference type="Pfam" id="PF18962"/>
    </source>
</evidence>
<feature type="domain" description="Secretion system C-terminal sorting" evidence="3">
    <location>
        <begin position="88"/>
        <end position="161"/>
    </location>
</feature>
<dbReference type="AlphaFoldDB" id="A0A553DW43"/>
<evidence type="ECO:0000256" key="1">
    <source>
        <dbReference type="ARBA" id="ARBA00022729"/>
    </source>
</evidence>
<comment type="caution">
    <text evidence="4">The sequence shown here is derived from an EMBL/GenBank/DDBJ whole genome shotgun (WGS) entry which is preliminary data.</text>
</comment>
<protein>
    <submittedName>
        <fullName evidence="4">T9SS type A sorting domain-containing protein</fullName>
    </submittedName>
</protein>
<proteinExistence type="predicted"/>
<keyword evidence="1 2" id="KW-0732">Signal</keyword>
<evidence type="ECO:0000256" key="2">
    <source>
        <dbReference type="SAM" id="SignalP"/>
    </source>
</evidence>
<feature type="chain" id="PRO_5021830969" evidence="2">
    <location>
        <begin position="33"/>
        <end position="164"/>
    </location>
</feature>
<dbReference type="NCBIfam" id="TIGR04183">
    <property type="entry name" value="Por_Secre_tail"/>
    <property type="match status" value="1"/>
</dbReference>
<evidence type="ECO:0000313" key="5">
    <source>
        <dbReference type="Proteomes" id="UP000316371"/>
    </source>
</evidence>
<sequence>MGGGIFVIINLPFFMKKYYSPLLLFCCCIAMAQNPDKIVFTYDTAGNQVQRELCINCTNPNAKYVSNPKMLKKEELIPSEASDLVSYYPNPVKEELYLKWELALTNPVTTIQVYDLNGRTLKSFTQTNKDTSCTIPFLSYPVGMYLIIFNYTNGEQKKIKIVKQ</sequence>
<keyword evidence="5" id="KW-1185">Reference proteome</keyword>